<feature type="DNA-binding region" description="H-T-H motif" evidence="4">
    <location>
        <begin position="28"/>
        <end position="47"/>
    </location>
</feature>
<evidence type="ECO:0000313" key="6">
    <source>
        <dbReference type="EMBL" id="KIC62674.1"/>
    </source>
</evidence>
<dbReference type="RefSeq" id="WP_039368938.1">
    <property type="nucleotide sequence ID" value="NZ_JWTA01000008.1"/>
</dbReference>
<evidence type="ECO:0000313" key="7">
    <source>
        <dbReference type="Proteomes" id="UP000031167"/>
    </source>
</evidence>
<name>A0A0B4CN28_9FLAO</name>
<dbReference type="STRING" id="363331.RM51_10765"/>
<dbReference type="Gene3D" id="1.10.357.10">
    <property type="entry name" value="Tetracycline Repressor, domain 2"/>
    <property type="match status" value="1"/>
</dbReference>
<evidence type="ECO:0000256" key="1">
    <source>
        <dbReference type="ARBA" id="ARBA00023015"/>
    </source>
</evidence>
<dbReference type="PANTHER" id="PTHR47506:SF3">
    <property type="entry name" value="HTH-TYPE TRANSCRIPTIONAL REGULATOR LMRA"/>
    <property type="match status" value="1"/>
</dbReference>
<dbReference type="InterPro" id="IPR001647">
    <property type="entry name" value="HTH_TetR"/>
</dbReference>
<comment type="caution">
    <text evidence="6">The sequence shown here is derived from an EMBL/GenBank/DDBJ whole genome shotgun (WGS) entry which is preliminary data.</text>
</comment>
<protein>
    <submittedName>
        <fullName evidence="6">Transcriptional regulator</fullName>
    </submittedName>
</protein>
<feature type="domain" description="HTH tetR-type" evidence="5">
    <location>
        <begin position="5"/>
        <end position="65"/>
    </location>
</feature>
<dbReference type="PANTHER" id="PTHR47506">
    <property type="entry name" value="TRANSCRIPTIONAL REGULATORY PROTEIN"/>
    <property type="match status" value="1"/>
</dbReference>
<dbReference type="SUPFAM" id="SSF46689">
    <property type="entry name" value="Homeodomain-like"/>
    <property type="match status" value="1"/>
</dbReference>
<keyword evidence="7" id="KW-1185">Reference proteome</keyword>
<dbReference type="SUPFAM" id="SSF48498">
    <property type="entry name" value="Tetracyclin repressor-like, C-terminal domain"/>
    <property type="match status" value="1"/>
</dbReference>
<accession>A0A0B4CN28</accession>
<organism evidence="6 7">
    <name type="scientific">Chryseobacterium taiwanense</name>
    <dbReference type="NCBI Taxonomy" id="363331"/>
    <lineage>
        <taxon>Bacteria</taxon>
        <taxon>Pseudomonadati</taxon>
        <taxon>Bacteroidota</taxon>
        <taxon>Flavobacteriia</taxon>
        <taxon>Flavobacteriales</taxon>
        <taxon>Weeksellaceae</taxon>
        <taxon>Chryseobacterium group</taxon>
        <taxon>Chryseobacterium</taxon>
    </lineage>
</organism>
<reference evidence="6 7" key="1">
    <citation type="submission" date="2014-12" db="EMBL/GenBank/DDBJ databases">
        <title>Genome sequencing of Chryseobacterium taiwanense TPW19.</title>
        <authorList>
            <person name="Tan P.W."/>
            <person name="Chan K.-G."/>
        </authorList>
    </citation>
    <scope>NUCLEOTIDE SEQUENCE [LARGE SCALE GENOMIC DNA]</scope>
    <source>
        <strain evidence="6 7">TPW19</strain>
    </source>
</reference>
<dbReference type="OrthoDB" id="9798857at2"/>
<dbReference type="InterPro" id="IPR036271">
    <property type="entry name" value="Tet_transcr_reg_TetR-rel_C_sf"/>
</dbReference>
<evidence type="ECO:0000259" key="5">
    <source>
        <dbReference type="PROSITE" id="PS50977"/>
    </source>
</evidence>
<dbReference type="InterPro" id="IPR011075">
    <property type="entry name" value="TetR_C"/>
</dbReference>
<dbReference type="EMBL" id="JWTA01000008">
    <property type="protein sequence ID" value="KIC62674.1"/>
    <property type="molecule type" value="Genomic_DNA"/>
</dbReference>
<dbReference type="Proteomes" id="UP000031167">
    <property type="component" value="Unassembled WGS sequence"/>
</dbReference>
<gene>
    <name evidence="6" type="ORF">RM51_10765</name>
</gene>
<dbReference type="AlphaFoldDB" id="A0A0B4CN28"/>
<evidence type="ECO:0000256" key="2">
    <source>
        <dbReference type="ARBA" id="ARBA00023125"/>
    </source>
</evidence>
<sequence>MNKSERTRQDIIEKTAVLFNEQGFAGTSYKDLVNATGLSKGCIYGHFESKDEIALAVFDYNIAKLTNHFGEKISGLQNSIDRLLVYPTTLRNFLTLPAWQGGCPIVNTSSEADDTHPLLKDKASKALISWQKKIEHEIVRGIERGEIKSTTDVTEMAVVIVLMIEGAVMQTKVTGRLAELNITMGFVEKLIRNIGA</sequence>
<evidence type="ECO:0000256" key="3">
    <source>
        <dbReference type="ARBA" id="ARBA00023163"/>
    </source>
</evidence>
<dbReference type="InterPro" id="IPR009057">
    <property type="entry name" value="Homeodomain-like_sf"/>
</dbReference>
<proteinExistence type="predicted"/>
<dbReference type="PRINTS" id="PR00455">
    <property type="entry name" value="HTHTETR"/>
</dbReference>
<keyword evidence="3" id="KW-0804">Transcription</keyword>
<keyword evidence="2 4" id="KW-0238">DNA-binding</keyword>
<evidence type="ECO:0000256" key="4">
    <source>
        <dbReference type="PROSITE-ProRule" id="PRU00335"/>
    </source>
</evidence>
<dbReference type="Pfam" id="PF16925">
    <property type="entry name" value="TetR_C_13"/>
    <property type="match status" value="1"/>
</dbReference>
<dbReference type="Pfam" id="PF00440">
    <property type="entry name" value="TetR_N"/>
    <property type="match status" value="1"/>
</dbReference>
<dbReference type="PROSITE" id="PS50977">
    <property type="entry name" value="HTH_TETR_2"/>
    <property type="match status" value="1"/>
</dbReference>
<dbReference type="GO" id="GO:0003677">
    <property type="term" value="F:DNA binding"/>
    <property type="evidence" value="ECO:0007669"/>
    <property type="project" value="UniProtKB-UniRule"/>
</dbReference>
<keyword evidence="1" id="KW-0805">Transcription regulation</keyword>